<proteinExistence type="predicted"/>
<dbReference type="OrthoDB" id="5387214at2759"/>
<evidence type="ECO:0000313" key="4">
    <source>
        <dbReference type="Proteomes" id="UP000223968"/>
    </source>
</evidence>
<reference evidence="3 4" key="1">
    <citation type="submission" date="2017-10" db="EMBL/GenBank/DDBJ databases">
        <title>Comparative genomics in systemic dimorphic fungi from Ajellomycetaceae.</title>
        <authorList>
            <person name="Munoz J.F."/>
            <person name="Mcewen J.G."/>
            <person name="Clay O.K."/>
            <person name="Cuomo C.A."/>
        </authorList>
    </citation>
    <scope>NUCLEOTIDE SEQUENCE [LARGE SCALE GENOMIC DNA]</scope>
    <source>
        <strain evidence="3 4">UAMH5409</strain>
    </source>
</reference>
<dbReference type="AlphaFoldDB" id="A0A2B7XWL2"/>
<feature type="compositionally biased region" description="Polar residues" evidence="1">
    <location>
        <begin position="31"/>
        <end position="51"/>
    </location>
</feature>
<feature type="transmembrane region" description="Helical" evidence="2">
    <location>
        <begin position="142"/>
        <end position="167"/>
    </location>
</feature>
<keyword evidence="2" id="KW-0812">Transmembrane</keyword>
<feature type="region of interest" description="Disordered" evidence="1">
    <location>
        <begin position="1"/>
        <end position="84"/>
    </location>
</feature>
<gene>
    <name evidence="3" type="ORF">AJ79_03997</name>
</gene>
<sequence length="184" mass="20263">MATVKADKQAAEPTEYPFPSTQKLHDDFDSRTNNSLSPWPTQEESLPSSPNACRLAPPSPASSEFDPSRGAKPCSPFYTHPTTRTSLEQLRTEGQQYKMHDVENGYQVKPSMDGQGSDRGLWGHNSRKKSKWLGKLSRKQRFAVKALIAVVIVGAMVGIGLGISVALGTGVWKSNHQSEEIRRP</sequence>
<feature type="compositionally biased region" description="Basic and acidic residues" evidence="1">
    <location>
        <begin position="1"/>
        <end position="10"/>
    </location>
</feature>
<keyword evidence="2" id="KW-0472">Membrane</keyword>
<dbReference type="Proteomes" id="UP000223968">
    <property type="component" value="Unassembled WGS sequence"/>
</dbReference>
<name>A0A2B7XWL2_9EURO</name>
<accession>A0A2B7XWL2</accession>
<keyword evidence="2" id="KW-1133">Transmembrane helix</keyword>
<keyword evidence="4" id="KW-1185">Reference proteome</keyword>
<protein>
    <submittedName>
        <fullName evidence="3">Uncharacterized protein</fullName>
    </submittedName>
</protein>
<evidence type="ECO:0000256" key="2">
    <source>
        <dbReference type="SAM" id="Phobius"/>
    </source>
</evidence>
<dbReference type="EMBL" id="PDNB01000052">
    <property type="protein sequence ID" value="PGH12897.1"/>
    <property type="molecule type" value="Genomic_DNA"/>
</dbReference>
<evidence type="ECO:0000313" key="3">
    <source>
        <dbReference type="EMBL" id="PGH12897.1"/>
    </source>
</evidence>
<feature type="region of interest" description="Disordered" evidence="1">
    <location>
        <begin position="106"/>
        <end position="125"/>
    </location>
</feature>
<organism evidence="3 4">
    <name type="scientific">Helicocarpus griseus UAMH5409</name>
    <dbReference type="NCBI Taxonomy" id="1447875"/>
    <lineage>
        <taxon>Eukaryota</taxon>
        <taxon>Fungi</taxon>
        <taxon>Dikarya</taxon>
        <taxon>Ascomycota</taxon>
        <taxon>Pezizomycotina</taxon>
        <taxon>Eurotiomycetes</taxon>
        <taxon>Eurotiomycetidae</taxon>
        <taxon>Onygenales</taxon>
        <taxon>Ajellomycetaceae</taxon>
        <taxon>Helicocarpus</taxon>
    </lineage>
</organism>
<comment type="caution">
    <text evidence="3">The sequence shown here is derived from an EMBL/GenBank/DDBJ whole genome shotgun (WGS) entry which is preliminary data.</text>
</comment>
<evidence type="ECO:0000256" key="1">
    <source>
        <dbReference type="SAM" id="MobiDB-lite"/>
    </source>
</evidence>